<evidence type="ECO:0000313" key="2">
    <source>
        <dbReference type="EMBL" id="KAF2748419.1"/>
    </source>
</evidence>
<dbReference type="EMBL" id="MU006569">
    <property type="protein sequence ID" value="KAF2748419.1"/>
    <property type="molecule type" value="Genomic_DNA"/>
</dbReference>
<reference evidence="2" key="1">
    <citation type="journal article" date="2020" name="Stud. Mycol.">
        <title>101 Dothideomycetes genomes: a test case for predicting lifestyles and emergence of pathogens.</title>
        <authorList>
            <person name="Haridas S."/>
            <person name="Albert R."/>
            <person name="Binder M."/>
            <person name="Bloem J."/>
            <person name="Labutti K."/>
            <person name="Salamov A."/>
            <person name="Andreopoulos B."/>
            <person name="Baker S."/>
            <person name="Barry K."/>
            <person name="Bills G."/>
            <person name="Bluhm B."/>
            <person name="Cannon C."/>
            <person name="Castanera R."/>
            <person name="Culley D."/>
            <person name="Daum C."/>
            <person name="Ezra D."/>
            <person name="Gonzalez J."/>
            <person name="Henrissat B."/>
            <person name="Kuo A."/>
            <person name="Liang C."/>
            <person name="Lipzen A."/>
            <person name="Lutzoni F."/>
            <person name="Magnuson J."/>
            <person name="Mondo S."/>
            <person name="Nolan M."/>
            <person name="Ohm R."/>
            <person name="Pangilinan J."/>
            <person name="Park H.-J."/>
            <person name="Ramirez L."/>
            <person name="Alfaro M."/>
            <person name="Sun H."/>
            <person name="Tritt A."/>
            <person name="Yoshinaga Y."/>
            <person name="Zwiers L.-H."/>
            <person name="Turgeon B."/>
            <person name="Goodwin S."/>
            <person name="Spatafora J."/>
            <person name="Crous P."/>
            <person name="Grigoriev I."/>
        </authorList>
    </citation>
    <scope>NUCLEOTIDE SEQUENCE</scope>
    <source>
        <strain evidence="2">CBS 119925</strain>
    </source>
</reference>
<evidence type="ECO:0000313" key="3">
    <source>
        <dbReference type="Proteomes" id="UP000799440"/>
    </source>
</evidence>
<accession>A0A6A6VF59</accession>
<gene>
    <name evidence="2" type="ORF">M011DRAFT_476436</name>
</gene>
<sequence length="341" mass="38925">MAHHYTQTPSEKNMEALKMLLERKLRGVPHHVRGDISVEIILANTLPGNHPFERSGHEVADRATLAGILFYSGSIRDSIRCGHPFTQWNPNAILAYFMSDVDIDKSFNTFYRHTRVRLYRACLKRLAGTENALQRYYILACLETRGHTELMRPGRPTYWREQEYCEGVNVLQILLGTKDVRPLKKKPRNRKNDARKGLSGGSTAGSSNDAPESIAELFEAPLPETQQINTKLESALYVNTAYIDDMASENPLLNGLLWSFPGLHLRHRIDPDEEDDEDEEVEVDDLTVAVETVDITEQEEKGMDILAGEYLSRLHLLSVSALQREEDEEMHEEEEDTEMQM</sequence>
<evidence type="ECO:0000256" key="1">
    <source>
        <dbReference type="SAM" id="MobiDB-lite"/>
    </source>
</evidence>
<dbReference type="AlphaFoldDB" id="A0A6A6VF59"/>
<proteinExistence type="predicted"/>
<feature type="region of interest" description="Disordered" evidence="1">
    <location>
        <begin position="182"/>
        <end position="210"/>
    </location>
</feature>
<organism evidence="2 3">
    <name type="scientific">Sporormia fimetaria CBS 119925</name>
    <dbReference type="NCBI Taxonomy" id="1340428"/>
    <lineage>
        <taxon>Eukaryota</taxon>
        <taxon>Fungi</taxon>
        <taxon>Dikarya</taxon>
        <taxon>Ascomycota</taxon>
        <taxon>Pezizomycotina</taxon>
        <taxon>Dothideomycetes</taxon>
        <taxon>Pleosporomycetidae</taxon>
        <taxon>Pleosporales</taxon>
        <taxon>Sporormiaceae</taxon>
        <taxon>Sporormia</taxon>
    </lineage>
</organism>
<dbReference type="Proteomes" id="UP000799440">
    <property type="component" value="Unassembled WGS sequence"/>
</dbReference>
<name>A0A6A6VF59_9PLEO</name>
<keyword evidence="3" id="KW-1185">Reference proteome</keyword>
<protein>
    <submittedName>
        <fullName evidence="2">Uncharacterized protein</fullName>
    </submittedName>
</protein>